<name>H8XVB4_FLAIG</name>
<dbReference type="EMBL" id="HE774682">
    <property type="protein sequence ID" value="CCG53084.1"/>
    <property type="molecule type" value="Genomic_DNA"/>
</dbReference>
<evidence type="ECO:0000256" key="1">
    <source>
        <dbReference type="SAM" id="Phobius"/>
    </source>
</evidence>
<dbReference type="AlphaFoldDB" id="H8XVB4"/>
<dbReference type="HOGENOM" id="CLU_2232594_0_0_10"/>
<feature type="transmembrane region" description="Helical" evidence="1">
    <location>
        <begin position="34"/>
        <end position="55"/>
    </location>
</feature>
<feature type="transmembrane region" description="Helical" evidence="1">
    <location>
        <begin position="6"/>
        <end position="22"/>
    </location>
</feature>
<evidence type="ECO:0000313" key="2">
    <source>
        <dbReference type="EMBL" id="CCG53084.1"/>
    </source>
</evidence>
<proteinExistence type="predicted"/>
<feature type="transmembrane region" description="Helical" evidence="1">
    <location>
        <begin position="67"/>
        <end position="94"/>
    </location>
</feature>
<keyword evidence="1" id="KW-0472">Membrane</keyword>
<dbReference type="KEGG" id="fin:KQS_05595"/>
<keyword evidence="3" id="KW-1185">Reference proteome</keyword>
<reference evidence="2 3" key="1">
    <citation type="journal article" date="2012" name="J. Bacteriol.">
        <title>Complete Genome Sequence of Flavobacterium indicum GPSTA100-9T, Isolated from Warm Spring Water.</title>
        <authorList>
            <person name="Barbier P."/>
            <person name="Houel A."/>
            <person name="Loux V."/>
            <person name="Poulain J."/>
            <person name="Bernardet J.F."/>
            <person name="Touchon M."/>
            <person name="Duchaud E."/>
        </authorList>
    </citation>
    <scope>NUCLEOTIDE SEQUENCE [LARGE SCALE GENOMIC DNA]</scope>
    <source>
        <strain evidence="3">DSM 17447 / CIP 109464 / GPTSA100-9</strain>
    </source>
</reference>
<keyword evidence="1" id="KW-1133">Transmembrane helix</keyword>
<gene>
    <name evidence="2" type="ordered locus">KQS_05595</name>
</gene>
<dbReference type="Proteomes" id="UP000007599">
    <property type="component" value="Chromosome I"/>
</dbReference>
<keyword evidence="1 2" id="KW-0812">Transmembrane</keyword>
<evidence type="ECO:0000313" key="3">
    <source>
        <dbReference type="Proteomes" id="UP000007599"/>
    </source>
</evidence>
<sequence length="105" mass="12260">MINIIILLPIIIQIILGSIVIIKNKFISLNKLTLLNLILQILLSIILIVYNNNLIQKREIRCYNPMLAVFGLIIICFIFIIIIFFIQLIVKYFYDKKNVNNSKPN</sequence>
<accession>H8XVB4</accession>
<protein>
    <submittedName>
        <fullName evidence="2">Hypothetical transmembrane protein</fullName>
    </submittedName>
</protein>
<reference evidence="3" key="2">
    <citation type="submission" date="2012-03" db="EMBL/GenBank/DDBJ databases">
        <title>Complete genome sequence of Flavobacterium indicum GPTSA100-9T, isolated from warm spring water.</title>
        <authorList>
            <person name="Barbier P."/>
            <person name="Houel A."/>
            <person name="Loux V."/>
            <person name="Poulain J."/>
            <person name="Bernardet J.-F."/>
            <person name="Touchon M."/>
            <person name="Duchaud E."/>
        </authorList>
    </citation>
    <scope>NUCLEOTIDE SEQUENCE [LARGE SCALE GENOMIC DNA]</scope>
    <source>
        <strain evidence="3">DSM 17447 / CIP 109464 / GPTSA100-9</strain>
    </source>
</reference>
<organism evidence="2 3">
    <name type="scientific">Flavobacterium indicum (strain DSM 17447 / CIP 109464 / GPTSA100-9)</name>
    <dbReference type="NCBI Taxonomy" id="1094466"/>
    <lineage>
        <taxon>Bacteria</taxon>
        <taxon>Pseudomonadati</taxon>
        <taxon>Bacteroidota</taxon>
        <taxon>Flavobacteriia</taxon>
        <taxon>Flavobacteriales</taxon>
        <taxon>Flavobacteriaceae</taxon>
        <taxon>Flavobacterium</taxon>
    </lineage>
</organism>
<dbReference type="STRING" id="1094466.KQS_05595"/>